<evidence type="ECO:0000256" key="2">
    <source>
        <dbReference type="ARBA" id="ARBA00009347"/>
    </source>
</evidence>
<comment type="caution">
    <text evidence="11">The sequence shown here is derived from an EMBL/GenBank/DDBJ whole genome shotgun (WGS) entry which is preliminary data.</text>
</comment>
<comment type="subunit">
    <text evidence="3">Homodimer.</text>
</comment>
<feature type="domain" description="Acyl-CoA dehydrogenase/oxidase C-terminal" evidence="8">
    <location>
        <begin position="246"/>
        <end position="401"/>
    </location>
</feature>
<gene>
    <name evidence="11" type="ORF">ACFFJC_09085</name>
</gene>
<feature type="domain" description="Acyl-CoA dehydrogenase/oxidase N-terminal" evidence="10">
    <location>
        <begin position="51"/>
        <end position="131"/>
    </location>
</feature>
<evidence type="ECO:0000259" key="8">
    <source>
        <dbReference type="Pfam" id="PF00441"/>
    </source>
</evidence>
<evidence type="ECO:0000259" key="9">
    <source>
        <dbReference type="Pfam" id="PF02770"/>
    </source>
</evidence>
<dbReference type="Pfam" id="PF02770">
    <property type="entry name" value="Acyl-CoA_dh_M"/>
    <property type="match status" value="1"/>
</dbReference>
<dbReference type="InterPro" id="IPR036250">
    <property type="entry name" value="AcylCo_DH-like_C"/>
</dbReference>
<dbReference type="Gene3D" id="2.40.110.10">
    <property type="entry name" value="Butyryl-CoA Dehydrogenase, subunit A, domain 2"/>
    <property type="match status" value="1"/>
</dbReference>
<dbReference type="InterPro" id="IPR013786">
    <property type="entry name" value="AcylCoA_DH/ox_N"/>
</dbReference>
<dbReference type="Proteomes" id="UP001589798">
    <property type="component" value="Unassembled WGS sequence"/>
</dbReference>
<sequence length="445" mass="48806">MIDFSVEPEFQAKLDWMDRFVRDECETMDLLFPESGVQFDVSNAAARRHLRPLQEQVKAQGLWACHLGPHLGGPGYGQIKLALMNEILGRSHWAPTVFGTAAPDTGNAEILAMFGTPEQKQKYLGPLMAGDIVSCFSMTEPQGGADPEVFTCTATLDGDEWVIEGEKWFSSNARFAAFLLVIAVTDPEAPLTERMSMFIVPGDTPGIEILRNVAIAGDFDPENGHHAHVRYDKVRIPRDHMLGERGGGFKVAQARLGGGRIHHAMRTVGLCNRALDMMLERAVSRRTKGAMLGEHQMVQAKIADSVIELEQFRLLVLKTAWLIDEIEAGRMKHGAARKHIGMCKVAMASVYANVVGRALELHGSLGISLDMPLAKWYGGNMALAFADGPTDAHRSQLARAYLKRAVPAKGLFPSEHIPSRLARALERYPDAREPRPIAGPAAETA</sequence>
<evidence type="ECO:0000256" key="1">
    <source>
        <dbReference type="ARBA" id="ARBA00001974"/>
    </source>
</evidence>
<dbReference type="InterPro" id="IPR037069">
    <property type="entry name" value="AcylCoA_DH/ox_N_sf"/>
</dbReference>
<dbReference type="InterPro" id="IPR046373">
    <property type="entry name" value="Acyl-CoA_Oxase/DH_mid-dom_sf"/>
</dbReference>
<dbReference type="SUPFAM" id="SSF56645">
    <property type="entry name" value="Acyl-CoA dehydrogenase NM domain-like"/>
    <property type="match status" value="1"/>
</dbReference>
<evidence type="ECO:0000256" key="5">
    <source>
        <dbReference type="ARBA" id="ARBA00022827"/>
    </source>
</evidence>
<evidence type="ECO:0000256" key="6">
    <source>
        <dbReference type="ARBA" id="ARBA00023002"/>
    </source>
</evidence>
<keyword evidence="12" id="KW-1185">Reference proteome</keyword>
<dbReference type="Pfam" id="PF02771">
    <property type="entry name" value="Acyl-CoA_dh_N"/>
    <property type="match status" value="1"/>
</dbReference>
<dbReference type="PANTHER" id="PTHR48083">
    <property type="entry name" value="MEDIUM-CHAIN SPECIFIC ACYL-COA DEHYDROGENASE, MITOCHONDRIAL-RELATED"/>
    <property type="match status" value="1"/>
</dbReference>
<comment type="cofactor">
    <cofactor evidence="1 7">
        <name>FAD</name>
        <dbReference type="ChEBI" id="CHEBI:57692"/>
    </cofactor>
</comment>
<dbReference type="InterPro" id="IPR009075">
    <property type="entry name" value="AcylCo_DH/oxidase_C"/>
</dbReference>
<dbReference type="PANTHER" id="PTHR48083:SF13">
    <property type="entry name" value="ACYL-COA DEHYDROGENASE FAMILY MEMBER 11"/>
    <property type="match status" value="1"/>
</dbReference>
<dbReference type="RefSeq" id="WP_379487174.1">
    <property type="nucleotide sequence ID" value="NZ_JBHLWK010000010.1"/>
</dbReference>
<keyword evidence="6 7" id="KW-0560">Oxidoreductase</keyword>
<dbReference type="SUPFAM" id="SSF47203">
    <property type="entry name" value="Acyl-CoA dehydrogenase C-terminal domain-like"/>
    <property type="match status" value="1"/>
</dbReference>
<organism evidence="11 12">
    <name type="scientific">Novosphingobium soli</name>
    <dbReference type="NCBI Taxonomy" id="574956"/>
    <lineage>
        <taxon>Bacteria</taxon>
        <taxon>Pseudomonadati</taxon>
        <taxon>Pseudomonadota</taxon>
        <taxon>Alphaproteobacteria</taxon>
        <taxon>Sphingomonadales</taxon>
        <taxon>Sphingomonadaceae</taxon>
        <taxon>Novosphingobium</taxon>
    </lineage>
</organism>
<dbReference type="Pfam" id="PF00441">
    <property type="entry name" value="Acyl-CoA_dh_1"/>
    <property type="match status" value="1"/>
</dbReference>
<evidence type="ECO:0000313" key="12">
    <source>
        <dbReference type="Proteomes" id="UP001589798"/>
    </source>
</evidence>
<dbReference type="InterPro" id="IPR006091">
    <property type="entry name" value="Acyl-CoA_Oxase/DH_mid-dom"/>
</dbReference>
<proteinExistence type="inferred from homology"/>
<keyword evidence="4 7" id="KW-0285">Flavoprotein</keyword>
<keyword evidence="5 7" id="KW-0274">FAD</keyword>
<dbReference type="InterPro" id="IPR009100">
    <property type="entry name" value="AcylCoA_DH/oxidase_NM_dom_sf"/>
</dbReference>
<dbReference type="Gene3D" id="1.10.540.10">
    <property type="entry name" value="Acyl-CoA dehydrogenase/oxidase, N-terminal domain"/>
    <property type="match status" value="1"/>
</dbReference>
<feature type="domain" description="Acyl-CoA oxidase/dehydrogenase middle" evidence="9">
    <location>
        <begin position="135"/>
        <end position="211"/>
    </location>
</feature>
<accession>A0ABV6CXC6</accession>
<dbReference type="InterPro" id="IPR050741">
    <property type="entry name" value="Acyl-CoA_dehydrogenase"/>
</dbReference>
<reference evidence="11 12" key="1">
    <citation type="submission" date="2024-09" db="EMBL/GenBank/DDBJ databases">
        <authorList>
            <person name="Sun Q."/>
            <person name="Mori K."/>
        </authorList>
    </citation>
    <scope>NUCLEOTIDE SEQUENCE [LARGE SCALE GENOMIC DNA]</scope>
    <source>
        <strain evidence="11 12">CCM 7706</strain>
    </source>
</reference>
<dbReference type="EMBL" id="JBHLWK010000010">
    <property type="protein sequence ID" value="MFC0204426.1"/>
    <property type="molecule type" value="Genomic_DNA"/>
</dbReference>
<protein>
    <submittedName>
        <fullName evidence="11">Acyl-CoA dehydrogenase family protein</fullName>
    </submittedName>
</protein>
<evidence type="ECO:0000313" key="11">
    <source>
        <dbReference type="EMBL" id="MFC0204426.1"/>
    </source>
</evidence>
<evidence type="ECO:0000256" key="7">
    <source>
        <dbReference type="RuleBase" id="RU362125"/>
    </source>
</evidence>
<dbReference type="Gene3D" id="1.20.140.10">
    <property type="entry name" value="Butyryl-CoA Dehydrogenase, subunit A, domain 3"/>
    <property type="match status" value="1"/>
</dbReference>
<evidence type="ECO:0000256" key="4">
    <source>
        <dbReference type="ARBA" id="ARBA00022630"/>
    </source>
</evidence>
<evidence type="ECO:0000256" key="3">
    <source>
        <dbReference type="ARBA" id="ARBA00011738"/>
    </source>
</evidence>
<evidence type="ECO:0000259" key="10">
    <source>
        <dbReference type="Pfam" id="PF02771"/>
    </source>
</evidence>
<name>A0ABV6CXC6_9SPHN</name>
<comment type="similarity">
    <text evidence="2 7">Belongs to the acyl-CoA dehydrogenase family.</text>
</comment>